<name>Q9S8P2_RAPSA</name>
<keyword id="KW-0903">Direct protein sequencing</keyword>
<dbReference type="AlphaFoldDB" id="Q9S8P2"/>
<dbReference type="GO" id="GO:0140825">
    <property type="term" value="F:lactoperoxidase activity"/>
    <property type="evidence" value="ECO:0007669"/>
    <property type="project" value="UniProtKB-EC"/>
</dbReference>
<proteinExistence type="evidence at protein level"/>
<organism>
    <name type="scientific">Raphanus sativus</name>
    <name type="common">Radish</name>
    <name type="synonym">Raphanus raphanistrum var. sativus</name>
    <dbReference type="NCBI Taxonomy" id="3726"/>
    <lineage>
        <taxon>Eukaryota</taxon>
        <taxon>Viridiplantae</taxon>
        <taxon>Streptophyta</taxon>
        <taxon>Embryophyta</taxon>
        <taxon>Tracheophyta</taxon>
        <taxon>Spermatophyta</taxon>
        <taxon>Magnoliopsida</taxon>
        <taxon>eudicotyledons</taxon>
        <taxon>Gunneridae</taxon>
        <taxon>Pentapetalae</taxon>
        <taxon>rosids</taxon>
        <taxon>malvids</taxon>
        <taxon>Brassicales</taxon>
        <taxon>Brassicaceae</taxon>
        <taxon>Brassiceae</taxon>
        <taxon>Raphanus</taxon>
    </lineage>
</organism>
<sequence>FRLKPQRFNIIRNVIVDELASDPWIQ</sequence>
<reference key="1">
    <citation type="journal article" date="1994" name="Phytochemistry">
        <authorList>
            <person name="Lee M.Y."/>
            <person name="Kim S.S."/>
        </authorList>
    </citation>
    <scope>PROTEIN SEQUENCE</scope>
</reference>
<dbReference type="EC" id="1.11.1.7"/>
<protein>
    <submittedName>
        <fullName>Anionic ISOPEROXIDASE A1</fullName>
        <ecNumber>1.11.1.7</ecNumber>
    </submittedName>
</protein>
<accession>Q9S8P2</accession>